<dbReference type="HOGENOM" id="CLU_018398_3_1_5"/>
<comment type="similarity">
    <text evidence="5">Belongs to the protein N5-glutamine methyltransferase family. PrmC subfamily.</text>
</comment>
<dbReference type="GO" id="GO:0003676">
    <property type="term" value="F:nucleic acid binding"/>
    <property type="evidence" value="ECO:0007669"/>
    <property type="project" value="InterPro"/>
</dbReference>
<dbReference type="CDD" id="cd02440">
    <property type="entry name" value="AdoMet_MTases"/>
    <property type="match status" value="1"/>
</dbReference>
<accession>M4ZGW6</accession>
<dbReference type="PANTHER" id="PTHR18895">
    <property type="entry name" value="HEMK METHYLTRANSFERASE"/>
    <property type="match status" value="1"/>
</dbReference>
<feature type="binding site" evidence="5">
    <location>
        <position position="154"/>
    </location>
    <ligand>
        <name>S-adenosyl-L-methionine</name>
        <dbReference type="ChEBI" id="CHEBI:59789"/>
    </ligand>
</feature>
<dbReference type="GeneID" id="301820736"/>
<evidence type="ECO:0000256" key="1">
    <source>
        <dbReference type="ARBA" id="ARBA00022603"/>
    </source>
</evidence>
<dbReference type="GO" id="GO:0102559">
    <property type="term" value="F:peptide chain release factor N(5)-glutamine methyltransferase activity"/>
    <property type="evidence" value="ECO:0007669"/>
    <property type="project" value="UniProtKB-EC"/>
</dbReference>
<dbReference type="InterPro" id="IPR019874">
    <property type="entry name" value="RF_methyltr_PrmC"/>
</dbReference>
<dbReference type="Pfam" id="PF05175">
    <property type="entry name" value="MTS"/>
    <property type="match status" value="1"/>
</dbReference>
<dbReference type="Pfam" id="PF17827">
    <property type="entry name" value="PrmC_N"/>
    <property type="match status" value="1"/>
</dbReference>
<evidence type="ECO:0000256" key="3">
    <source>
        <dbReference type="ARBA" id="ARBA00022691"/>
    </source>
</evidence>
<dbReference type="NCBIfam" id="TIGR00536">
    <property type="entry name" value="hemK_fam"/>
    <property type="match status" value="1"/>
</dbReference>
<dbReference type="InterPro" id="IPR029063">
    <property type="entry name" value="SAM-dependent_MTases_sf"/>
</dbReference>
<comment type="function">
    <text evidence="5">Methylates the class 1 translation termination release factors RF1/PrfA and RF2/PrfB on the glutamine residue of the universally conserved GGQ motif.</text>
</comment>
<dbReference type="KEGG" id="aol:S58_70730"/>
<feature type="binding site" evidence="5">
    <location>
        <position position="197"/>
    </location>
    <ligand>
        <name>S-adenosyl-L-methionine</name>
        <dbReference type="ChEBI" id="CHEBI:59789"/>
    </ligand>
</feature>
<dbReference type="InterPro" id="IPR004556">
    <property type="entry name" value="HemK-like"/>
</dbReference>
<dbReference type="Gene3D" id="1.10.8.10">
    <property type="entry name" value="DNA helicase RuvA subunit, C-terminal domain"/>
    <property type="match status" value="1"/>
</dbReference>
<dbReference type="InterPro" id="IPR007848">
    <property type="entry name" value="Small_mtfrase_dom"/>
</dbReference>
<keyword evidence="3 5" id="KW-0949">S-adenosyl-L-methionine</keyword>
<dbReference type="EC" id="2.1.1.297" evidence="5"/>
<dbReference type="HAMAP" id="MF_02126">
    <property type="entry name" value="RF_methyltr_PrmC"/>
    <property type="match status" value="1"/>
</dbReference>
<dbReference type="OrthoDB" id="9800643at2"/>
<dbReference type="AlphaFoldDB" id="M4ZGW6"/>
<dbReference type="eggNOG" id="COG2890">
    <property type="taxonomic scope" value="Bacteria"/>
</dbReference>
<dbReference type="PANTHER" id="PTHR18895:SF74">
    <property type="entry name" value="MTRF1L RELEASE FACTOR GLUTAMINE METHYLTRANSFERASE"/>
    <property type="match status" value="1"/>
</dbReference>
<gene>
    <name evidence="5" type="primary">prmC</name>
    <name evidence="8" type="ORF">S58_70730</name>
</gene>
<dbReference type="GO" id="GO:0032259">
    <property type="term" value="P:methylation"/>
    <property type="evidence" value="ECO:0007669"/>
    <property type="project" value="UniProtKB-KW"/>
</dbReference>
<evidence type="ECO:0000259" key="7">
    <source>
        <dbReference type="Pfam" id="PF17827"/>
    </source>
</evidence>
<dbReference type="InterPro" id="IPR050320">
    <property type="entry name" value="N5-glutamine_MTase"/>
</dbReference>
<evidence type="ECO:0000256" key="5">
    <source>
        <dbReference type="HAMAP-Rule" id="MF_02126"/>
    </source>
</evidence>
<dbReference type="RefSeq" id="WP_015670111.1">
    <property type="nucleotide sequence ID" value="NC_020453.1"/>
</dbReference>
<evidence type="ECO:0000256" key="2">
    <source>
        <dbReference type="ARBA" id="ARBA00022679"/>
    </source>
</evidence>
<evidence type="ECO:0000259" key="6">
    <source>
        <dbReference type="Pfam" id="PF05175"/>
    </source>
</evidence>
<dbReference type="Gene3D" id="3.40.50.150">
    <property type="entry name" value="Vaccinia Virus protein VP39"/>
    <property type="match status" value="1"/>
</dbReference>
<dbReference type="Proteomes" id="UP000011841">
    <property type="component" value="Chromosome"/>
</dbReference>
<keyword evidence="1 5" id="KW-0489">Methyltransferase</keyword>
<dbReference type="PATRIC" id="fig|1245469.3.peg.7229"/>
<proteinExistence type="inferred from homology"/>
<name>M4ZGW6_9BRAD</name>
<dbReference type="STRING" id="1245469.S58_70730"/>
<dbReference type="InterPro" id="IPR040758">
    <property type="entry name" value="PrmC_N"/>
</dbReference>
<comment type="catalytic activity">
    <reaction evidence="4 5">
        <text>L-glutaminyl-[peptide chain release factor] + S-adenosyl-L-methionine = N(5)-methyl-L-glutaminyl-[peptide chain release factor] + S-adenosyl-L-homocysteine + H(+)</text>
        <dbReference type="Rhea" id="RHEA:42896"/>
        <dbReference type="Rhea" id="RHEA-COMP:10271"/>
        <dbReference type="Rhea" id="RHEA-COMP:10272"/>
        <dbReference type="ChEBI" id="CHEBI:15378"/>
        <dbReference type="ChEBI" id="CHEBI:30011"/>
        <dbReference type="ChEBI" id="CHEBI:57856"/>
        <dbReference type="ChEBI" id="CHEBI:59789"/>
        <dbReference type="ChEBI" id="CHEBI:61891"/>
        <dbReference type="EC" id="2.1.1.297"/>
    </reaction>
</comment>
<reference evidence="8 9" key="1">
    <citation type="journal article" date="2013" name="Appl. Environ. Microbiol.">
        <title>Genome analysis suggests that the soil oligotrophic bacterium Agromonas oligotrophica (Bradyrhizobium oligotrophicum) is a nitrogen-fixing symbiont of Aeschynomene indica.</title>
        <authorList>
            <person name="Okubo T."/>
            <person name="Fukushima S."/>
            <person name="Itakura M."/>
            <person name="Oshima K."/>
            <person name="Longtonglang A."/>
            <person name="Teaumroong N."/>
            <person name="Mitsui H."/>
            <person name="Hattori M."/>
            <person name="Hattori R."/>
            <person name="Hattori T."/>
            <person name="Minamisawa K."/>
        </authorList>
    </citation>
    <scope>NUCLEOTIDE SEQUENCE [LARGE SCALE GENOMIC DNA]</scope>
    <source>
        <strain evidence="8 9">S58</strain>
    </source>
</reference>
<keyword evidence="2 5" id="KW-0808">Transferase</keyword>
<feature type="domain" description="Release factor glutamine methyltransferase N-terminal" evidence="7">
    <location>
        <begin position="13"/>
        <end position="82"/>
    </location>
</feature>
<evidence type="ECO:0000313" key="8">
    <source>
        <dbReference type="EMBL" id="BAM93038.1"/>
    </source>
</evidence>
<feature type="domain" description="Methyltransferase small" evidence="6">
    <location>
        <begin position="110"/>
        <end position="201"/>
    </location>
</feature>
<dbReference type="PROSITE" id="PS00092">
    <property type="entry name" value="N6_MTASE"/>
    <property type="match status" value="1"/>
</dbReference>
<dbReference type="NCBIfam" id="TIGR03534">
    <property type="entry name" value="RF_mod_PrmC"/>
    <property type="match status" value="1"/>
</dbReference>
<dbReference type="InterPro" id="IPR002052">
    <property type="entry name" value="DNA_methylase_N6_adenine_CS"/>
</dbReference>
<evidence type="ECO:0000313" key="9">
    <source>
        <dbReference type="Proteomes" id="UP000011841"/>
    </source>
</evidence>
<dbReference type="SUPFAM" id="SSF53335">
    <property type="entry name" value="S-adenosyl-L-methionine-dependent methyltransferases"/>
    <property type="match status" value="1"/>
</dbReference>
<comment type="caution">
    <text evidence="5">Lacks conserved residue(s) required for the propagation of feature annotation.</text>
</comment>
<feature type="binding site" evidence="5">
    <location>
        <begin position="197"/>
        <end position="200"/>
    </location>
    <ligand>
        <name>substrate</name>
    </ligand>
</feature>
<dbReference type="EMBL" id="AP012603">
    <property type="protein sequence ID" value="BAM93038.1"/>
    <property type="molecule type" value="Genomic_DNA"/>
</dbReference>
<dbReference type="PRINTS" id="PR00507">
    <property type="entry name" value="N12N6MTFRASE"/>
</dbReference>
<sequence>MTGLVAGVTIDAARRTLAARFSAAGLDSPDLDGRLLVGHALQLDLTGLVTQGSRLLSPAEAQHLETLASRRLAGEPVARILGAREFWGLPLQLSADTLVPRPDTETVVELALEHLSAAGDLKRRLRIADLGTGSGAILLALLSELPQAHGIGTDISIAALRTARDNARALGLGARAGFVACSYASALAAPFDLIVSNPPYIPSSEIGDLAIDVRDHDPLRALDGGRDGLDAYRALIPQAANLLQPGGAVIVEVGLGQSGDVVTLMTEAGLVTESWAIRADLAGIPRAVGALKKLR</sequence>
<organism evidence="8 9">
    <name type="scientific">Bradyrhizobium oligotrophicum S58</name>
    <dbReference type="NCBI Taxonomy" id="1245469"/>
    <lineage>
        <taxon>Bacteria</taxon>
        <taxon>Pseudomonadati</taxon>
        <taxon>Pseudomonadota</taxon>
        <taxon>Alphaproteobacteria</taxon>
        <taxon>Hyphomicrobiales</taxon>
        <taxon>Nitrobacteraceae</taxon>
        <taxon>Bradyrhizobium</taxon>
    </lineage>
</organism>
<evidence type="ECO:0000256" key="4">
    <source>
        <dbReference type="ARBA" id="ARBA00048391"/>
    </source>
</evidence>
<keyword evidence="9" id="KW-1185">Reference proteome</keyword>
<feature type="binding site" evidence="5">
    <location>
        <begin position="131"/>
        <end position="135"/>
    </location>
    <ligand>
        <name>S-adenosyl-L-methionine</name>
        <dbReference type="ChEBI" id="CHEBI:59789"/>
    </ligand>
</feature>
<protein>
    <recommendedName>
        <fullName evidence="5">Release factor glutamine methyltransferase</fullName>
        <shortName evidence="5">RF MTase</shortName>
        <ecNumber evidence="5">2.1.1.297</ecNumber>
    </recommendedName>
    <alternativeName>
        <fullName evidence="5">N5-glutamine methyltransferase PrmC</fullName>
    </alternativeName>
    <alternativeName>
        <fullName evidence="5">Protein-(glutamine-N5) MTase PrmC</fullName>
    </alternativeName>
    <alternativeName>
        <fullName evidence="5">Protein-glutamine N-methyltransferase PrmC</fullName>
    </alternativeName>
</protein>